<protein>
    <recommendedName>
        <fullName evidence="5">1-acyl-sn-glycerol-3-phosphate acyltransferase</fullName>
        <ecNumber evidence="5">2.3.1.51</ecNumber>
    </recommendedName>
</protein>
<keyword evidence="5" id="KW-0443">Lipid metabolism</keyword>
<dbReference type="Proteomes" id="UP000299102">
    <property type="component" value="Unassembled WGS sequence"/>
</dbReference>
<name>A0A4C1YQP1_EUMVA</name>
<dbReference type="GO" id="GO:0005783">
    <property type="term" value="C:endoplasmic reticulum"/>
    <property type="evidence" value="ECO:0007669"/>
    <property type="project" value="TreeGrafter"/>
</dbReference>
<comment type="domain">
    <text evidence="5">The HXXXXD motif is essential for acyltransferase activity and may constitute the binding site for the phosphate moiety of the glycerol-3-phosphate.</text>
</comment>
<dbReference type="GO" id="GO:0006654">
    <property type="term" value="P:phosphatidic acid biosynthetic process"/>
    <property type="evidence" value="ECO:0007669"/>
    <property type="project" value="TreeGrafter"/>
</dbReference>
<evidence type="ECO:0000313" key="8">
    <source>
        <dbReference type="Proteomes" id="UP000299102"/>
    </source>
</evidence>
<dbReference type="PANTHER" id="PTHR10434:SF53">
    <property type="entry name" value="1-ACYL-SN-GLYCEROL-3-PHOSPHATE ACYLTRANSFERASE"/>
    <property type="match status" value="1"/>
</dbReference>
<organism evidence="7 8">
    <name type="scientific">Eumeta variegata</name>
    <name type="common">Bagworm moth</name>
    <name type="synonym">Eumeta japonica</name>
    <dbReference type="NCBI Taxonomy" id="151549"/>
    <lineage>
        <taxon>Eukaryota</taxon>
        <taxon>Metazoa</taxon>
        <taxon>Ecdysozoa</taxon>
        <taxon>Arthropoda</taxon>
        <taxon>Hexapoda</taxon>
        <taxon>Insecta</taxon>
        <taxon>Pterygota</taxon>
        <taxon>Neoptera</taxon>
        <taxon>Endopterygota</taxon>
        <taxon>Lepidoptera</taxon>
        <taxon>Glossata</taxon>
        <taxon>Ditrysia</taxon>
        <taxon>Tineoidea</taxon>
        <taxon>Psychidae</taxon>
        <taxon>Oiketicinae</taxon>
        <taxon>Eumeta</taxon>
    </lineage>
</organism>
<accession>A0A4C1YQP1</accession>
<keyword evidence="3 5" id="KW-0808">Transferase</keyword>
<dbReference type="CDD" id="cd07989">
    <property type="entry name" value="LPLAT_AGPAT-like"/>
    <property type="match status" value="1"/>
</dbReference>
<reference evidence="7 8" key="1">
    <citation type="journal article" date="2019" name="Commun. Biol.">
        <title>The bagworm genome reveals a unique fibroin gene that provides high tensile strength.</title>
        <authorList>
            <person name="Kono N."/>
            <person name="Nakamura H."/>
            <person name="Ohtoshi R."/>
            <person name="Tomita M."/>
            <person name="Numata K."/>
            <person name="Arakawa K."/>
        </authorList>
    </citation>
    <scope>NUCLEOTIDE SEQUENCE [LARGE SCALE GENOMIC DNA]</scope>
</reference>
<dbReference type="Pfam" id="PF01553">
    <property type="entry name" value="Acyltransferase"/>
    <property type="match status" value="1"/>
</dbReference>
<evidence type="ECO:0000256" key="3">
    <source>
        <dbReference type="ARBA" id="ARBA00022679"/>
    </source>
</evidence>
<dbReference type="NCBIfam" id="TIGR00530">
    <property type="entry name" value="AGP_acyltrn"/>
    <property type="match status" value="1"/>
</dbReference>
<dbReference type="STRING" id="151549.A0A4C1YQP1"/>
<sequence>MPAWLLRVSMRLFGLRWRVRGLENVDNSRGAVILLNHQSGLDLFVLAILWPVMERCTVISKKSILYLAPFGTAAWLWGTVFISRGANSARDALNEQARVVRDKKAKLLLFPEGTRHSGDQLLEFRRGAFHVALAARAPIQPVVIAKYPFLDAERLKFGSESRSDYRPRRTRTHTDAECAAVGNCTSTSIEREIDSAASIISIHKLPASPARRSHGGRPSRIVAELVLLAYTLRTGHVSVRCMSEGRVVVGREMLITILPLIETEGLTKDDIPALVEGTRQTMQETFTAASLEVAKLKSS</sequence>
<dbReference type="OrthoDB" id="202234at2759"/>
<dbReference type="EMBL" id="BGZK01001310">
    <property type="protein sequence ID" value="GBP76939.1"/>
    <property type="molecule type" value="Genomic_DNA"/>
</dbReference>
<dbReference type="InterPro" id="IPR004552">
    <property type="entry name" value="AGP_acyltrans"/>
</dbReference>
<evidence type="ECO:0000256" key="2">
    <source>
        <dbReference type="ARBA" id="ARBA00008655"/>
    </source>
</evidence>
<evidence type="ECO:0000259" key="6">
    <source>
        <dbReference type="SMART" id="SM00563"/>
    </source>
</evidence>
<keyword evidence="5" id="KW-1208">Phospholipid metabolism</keyword>
<comment type="similarity">
    <text evidence="2 5">Belongs to the 1-acyl-sn-glycerol-3-phosphate acyltransferase family.</text>
</comment>
<gene>
    <name evidence="7" type="primary">Agpat1</name>
    <name evidence="7" type="ORF">EVAR_53821_1</name>
</gene>
<dbReference type="SMART" id="SM00563">
    <property type="entry name" value="PlsC"/>
    <property type="match status" value="1"/>
</dbReference>
<feature type="domain" description="Phospholipid/glycerol acyltransferase" evidence="6">
    <location>
        <begin position="31"/>
        <end position="147"/>
    </location>
</feature>
<dbReference type="GO" id="GO:0003841">
    <property type="term" value="F:1-acylglycerol-3-phosphate O-acyltransferase activity"/>
    <property type="evidence" value="ECO:0007669"/>
    <property type="project" value="UniProtKB-UniRule"/>
</dbReference>
<dbReference type="EC" id="2.3.1.51" evidence="5"/>
<keyword evidence="5" id="KW-0594">Phospholipid biosynthesis</keyword>
<evidence type="ECO:0000256" key="4">
    <source>
        <dbReference type="ARBA" id="ARBA00023315"/>
    </source>
</evidence>
<dbReference type="SUPFAM" id="SSF69593">
    <property type="entry name" value="Glycerol-3-phosphate (1)-acyltransferase"/>
    <property type="match status" value="1"/>
</dbReference>
<evidence type="ECO:0000256" key="5">
    <source>
        <dbReference type="RuleBase" id="RU361267"/>
    </source>
</evidence>
<comment type="caution">
    <text evidence="7">The sequence shown here is derived from an EMBL/GenBank/DDBJ whole genome shotgun (WGS) entry which is preliminary data.</text>
</comment>
<evidence type="ECO:0000313" key="7">
    <source>
        <dbReference type="EMBL" id="GBP76939.1"/>
    </source>
</evidence>
<dbReference type="InterPro" id="IPR002123">
    <property type="entry name" value="Plipid/glycerol_acylTrfase"/>
</dbReference>
<evidence type="ECO:0000256" key="1">
    <source>
        <dbReference type="ARBA" id="ARBA00004728"/>
    </source>
</evidence>
<keyword evidence="5" id="KW-0444">Lipid biosynthesis</keyword>
<keyword evidence="4 5" id="KW-0012">Acyltransferase</keyword>
<comment type="catalytic activity">
    <reaction evidence="5">
        <text>a 1-acyl-sn-glycero-3-phosphate + an acyl-CoA = a 1,2-diacyl-sn-glycero-3-phosphate + CoA</text>
        <dbReference type="Rhea" id="RHEA:19709"/>
        <dbReference type="ChEBI" id="CHEBI:57287"/>
        <dbReference type="ChEBI" id="CHEBI:57970"/>
        <dbReference type="ChEBI" id="CHEBI:58342"/>
        <dbReference type="ChEBI" id="CHEBI:58608"/>
        <dbReference type="EC" id="2.3.1.51"/>
    </reaction>
</comment>
<dbReference type="PANTHER" id="PTHR10434">
    <property type="entry name" value="1-ACYL-SN-GLYCEROL-3-PHOSPHATE ACYLTRANSFERASE"/>
    <property type="match status" value="1"/>
</dbReference>
<dbReference type="GO" id="GO:0016020">
    <property type="term" value="C:membrane"/>
    <property type="evidence" value="ECO:0007669"/>
    <property type="project" value="InterPro"/>
</dbReference>
<proteinExistence type="inferred from homology"/>
<comment type="pathway">
    <text evidence="1">Phospholipid metabolism; CDP-diacylglycerol biosynthesis; CDP-diacylglycerol from sn-glycerol 3-phosphate: step 2/3.</text>
</comment>
<keyword evidence="8" id="KW-1185">Reference proteome</keyword>
<dbReference type="AlphaFoldDB" id="A0A4C1YQP1"/>